<organism evidence="1 2">
    <name type="scientific">Protopolystoma xenopodis</name>
    <dbReference type="NCBI Taxonomy" id="117903"/>
    <lineage>
        <taxon>Eukaryota</taxon>
        <taxon>Metazoa</taxon>
        <taxon>Spiralia</taxon>
        <taxon>Lophotrochozoa</taxon>
        <taxon>Platyhelminthes</taxon>
        <taxon>Monogenea</taxon>
        <taxon>Polyopisthocotylea</taxon>
        <taxon>Polystomatidea</taxon>
        <taxon>Polystomatidae</taxon>
        <taxon>Protopolystoma</taxon>
    </lineage>
</organism>
<protein>
    <submittedName>
        <fullName evidence="1">Uncharacterized protein</fullName>
    </submittedName>
</protein>
<keyword evidence="2" id="KW-1185">Reference proteome</keyword>
<proteinExistence type="predicted"/>
<reference evidence="1" key="1">
    <citation type="submission" date="2018-11" db="EMBL/GenBank/DDBJ databases">
        <authorList>
            <consortium name="Pathogen Informatics"/>
        </authorList>
    </citation>
    <scope>NUCLEOTIDE SEQUENCE</scope>
</reference>
<gene>
    <name evidence="1" type="ORF">PXEA_LOCUS22333</name>
</gene>
<dbReference type="EMBL" id="CAAALY010098542">
    <property type="protein sequence ID" value="VEL28893.1"/>
    <property type="molecule type" value="Genomic_DNA"/>
</dbReference>
<name>A0A448X5U3_9PLAT</name>
<evidence type="ECO:0000313" key="1">
    <source>
        <dbReference type="EMBL" id="VEL28893.1"/>
    </source>
</evidence>
<dbReference type="Proteomes" id="UP000784294">
    <property type="component" value="Unassembled WGS sequence"/>
</dbReference>
<evidence type="ECO:0000313" key="2">
    <source>
        <dbReference type="Proteomes" id="UP000784294"/>
    </source>
</evidence>
<sequence length="61" mass="6464">MFASSGSLSSSQRTKKISVFGMSSPFTTSAHTHQLLTAPNPASSVFAFSSAPSSPERERLM</sequence>
<dbReference type="AlphaFoldDB" id="A0A448X5U3"/>
<accession>A0A448X5U3</accession>
<comment type="caution">
    <text evidence="1">The sequence shown here is derived from an EMBL/GenBank/DDBJ whole genome shotgun (WGS) entry which is preliminary data.</text>
</comment>